<evidence type="ECO:0000256" key="3">
    <source>
        <dbReference type="RuleBase" id="RU000383"/>
    </source>
</evidence>
<reference evidence="5" key="1">
    <citation type="submission" date="2020-07" db="EMBL/GenBank/DDBJ databases">
        <title>Genome sequence and genetic diversity analysis of an under-domesticated orphan crop, white fonio (Digitaria exilis).</title>
        <authorList>
            <person name="Bennetzen J.L."/>
            <person name="Chen S."/>
            <person name="Ma X."/>
            <person name="Wang X."/>
            <person name="Yssel A.E.J."/>
            <person name="Chaluvadi S.R."/>
            <person name="Johnson M."/>
            <person name="Gangashetty P."/>
            <person name="Hamidou F."/>
            <person name="Sanogo M.D."/>
            <person name="Zwaenepoel A."/>
            <person name="Wallace J."/>
            <person name="Van De Peer Y."/>
            <person name="Van Deynze A."/>
        </authorList>
    </citation>
    <scope>NUCLEOTIDE SEQUENCE</scope>
    <source>
        <tissue evidence="5">Leaves</tissue>
    </source>
</reference>
<dbReference type="Gene3D" id="1.10.472.10">
    <property type="entry name" value="Cyclin-like"/>
    <property type="match status" value="2"/>
</dbReference>
<feature type="domain" description="Cyclin-like" evidence="4">
    <location>
        <begin position="122"/>
        <end position="212"/>
    </location>
</feature>
<dbReference type="OrthoDB" id="62at2759"/>
<evidence type="ECO:0000313" key="6">
    <source>
        <dbReference type="Proteomes" id="UP000636709"/>
    </source>
</evidence>
<dbReference type="PANTHER" id="PTHR10177">
    <property type="entry name" value="CYCLINS"/>
    <property type="match status" value="1"/>
</dbReference>
<dbReference type="Proteomes" id="UP000636709">
    <property type="component" value="Unassembled WGS sequence"/>
</dbReference>
<dbReference type="Pfam" id="PF00134">
    <property type="entry name" value="Cyclin_N"/>
    <property type="match status" value="1"/>
</dbReference>
<evidence type="ECO:0000259" key="4">
    <source>
        <dbReference type="SMART" id="SM00385"/>
    </source>
</evidence>
<dbReference type="AlphaFoldDB" id="A0A835A0S9"/>
<name>A0A835A0S9_9POAL</name>
<keyword evidence="2" id="KW-0131">Cell cycle</keyword>
<gene>
    <name evidence="5" type="ORF">HU200_066086</name>
</gene>
<dbReference type="InterPro" id="IPR036915">
    <property type="entry name" value="Cyclin-like_sf"/>
</dbReference>
<dbReference type="InterPro" id="IPR039361">
    <property type="entry name" value="Cyclin"/>
</dbReference>
<keyword evidence="1" id="KW-0132">Cell division</keyword>
<dbReference type="InterPro" id="IPR013763">
    <property type="entry name" value="Cyclin-like_dom"/>
</dbReference>
<dbReference type="GO" id="GO:0051301">
    <property type="term" value="P:cell division"/>
    <property type="evidence" value="ECO:0007669"/>
    <property type="project" value="UniProtKB-KW"/>
</dbReference>
<dbReference type="SMART" id="SM00385">
    <property type="entry name" value="CYCLIN"/>
    <property type="match status" value="1"/>
</dbReference>
<comment type="similarity">
    <text evidence="3">Belongs to the cyclin family.</text>
</comment>
<dbReference type="SUPFAM" id="SSF47954">
    <property type="entry name" value="Cyclin-like"/>
    <property type="match status" value="1"/>
</dbReference>
<protein>
    <recommendedName>
        <fullName evidence="4">Cyclin-like domain-containing protein</fullName>
    </recommendedName>
</protein>
<keyword evidence="3" id="KW-0195">Cyclin</keyword>
<keyword evidence="6" id="KW-1185">Reference proteome</keyword>
<comment type="caution">
    <text evidence="5">The sequence shown here is derived from an EMBL/GenBank/DDBJ whole genome shotgun (WGS) entry which is preliminary data.</text>
</comment>
<proteinExistence type="inferred from homology"/>
<evidence type="ECO:0000256" key="1">
    <source>
        <dbReference type="ARBA" id="ARBA00022618"/>
    </source>
</evidence>
<dbReference type="InterPro" id="IPR006671">
    <property type="entry name" value="Cyclin_N"/>
</dbReference>
<accession>A0A835A0S9</accession>
<dbReference type="EMBL" id="JACEFO010002940">
    <property type="protein sequence ID" value="KAF8645841.1"/>
    <property type="molecule type" value="Genomic_DNA"/>
</dbReference>
<evidence type="ECO:0000313" key="5">
    <source>
        <dbReference type="EMBL" id="KAF8645841.1"/>
    </source>
</evidence>
<evidence type="ECO:0000256" key="2">
    <source>
        <dbReference type="ARBA" id="ARBA00023306"/>
    </source>
</evidence>
<sequence length="362" mass="39822">MLASCWTCGGGGGGMEDDELLVGSSGSRSNNISWSSSFLYCHEDPLLDSSTPGGAPQEAAADHQLQQQLHDDEEKLINDLLEQYIARQGYYAPSSTGGYYMQLQQELDAGAGVAAARSRGVHYILYAFGRLGLAASTAFNAVNYLDRFLSINCHLRWDEAWMVELVSLACLSLACKLDEVNIPSLHHLQMEEVMTHSFRPSTVRDMELTLLKALQWRLACITPYSFLHLLLPLVVSNEEEEAAAASQRLLLRSLAEPSLLLRFEPSVMAASALRCCMPAAAATNGVISRLLTNMRPPPDHHNTARDDAAQDECFKVMRALFLSTTTVNDSRSASHCRRRLSFNSVADQPSASSTQQEDHHDS</sequence>
<organism evidence="5 6">
    <name type="scientific">Digitaria exilis</name>
    <dbReference type="NCBI Taxonomy" id="1010633"/>
    <lineage>
        <taxon>Eukaryota</taxon>
        <taxon>Viridiplantae</taxon>
        <taxon>Streptophyta</taxon>
        <taxon>Embryophyta</taxon>
        <taxon>Tracheophyta</taxon>
        <taxon>Spermatophyta</taxon>
        <taxon>Magnoliopsida</taxon>
        <taxon>Liliopsida</taxon>
        <taxon>Poales</taxon>
        <taxon>Poaceae</taxon>
        <taxon>PACMAD clade</taxon>
        <taxon>Panicoideae</taxon>
        <taxon>Panicodae</taxon>
        <taxon>Paniceae</taxon>
        <taxon>Anthephorinae</taxon>
        <taxon>Digitaria</taxon>
    </lineage>
</organism>